<organism evidence="3 4">
    <name type="scientific">Brevibacillus antibioticus</name>
    <dbReference type="NCBI Taxonomy" id="2570228"/>
    <lineage>
        <taxon>Bacteria</taxon>
        <taxon>Bacillati</taxon>
        <taxon>Bacillota</taxon>
        <taxon>Bacilli</taxon>
        <taxon>Bacillales</taxon>
        <taxon>Paenibacillaceae</taxon>
        <taxon>Brevibacillus</taxon>
    </lineage>
</organism>
<dbReference type="InterPro" id="IPR036388">
    <property type="entry name" value="WH-like_DNA-bd_sf"/>
</dbReference>
<dbReference type="GO" id="GO:0003677">
    <property type="term" value="F:DNA binding"/>
    <property type="evidence" value="ECO:0007669"/>
    <property type="project" value="UniProtKB-KW"/>
</dbReference>
<dbReference type="OrthoDB" id="49580at2"/>
<keyword evidence="4" id="KW-1185">Reference proteome</keyword>
<gene>
    <name evidence="3" type="ORF">E8L90_15785</name>
</gene>
<dbReference type="GO" id="GO:0006950">
    <property type="term" value="P:response to stress"/>
    <property type="evidence" value="ECO:0007669"/>
    <property type="project" value="TreeGrafter"/>
</dbReference>
<dbReference type="CDD" id="cd00090">
    <property type="entry name" value="HTH_ARSR"/>
    <property type="match status" value="1"/>
</dbReference>
<dbReference type="RefSeq" id="WP_137030229.1">
    <property type="nucleotide sequence ID" value="NZ_SZNK01000001.1"/>
</dbReference>
<dbReference type="InterPro" id="IPR036390">
    <property type="entry name" value="WH_DNA-bd_sf"/>
</dbReference>
<evidence type="ECO:0000256" key="1">
    <source>
        <dbReference type="ARBA" id="ARBA00023125"/>
    </source>
</evidence>
<proteinExistence type="predicted"/>
<sequence>MNKSLHIRDLLKRLNKTFGTMATKELSQYGVTVPQLMVIREIHPDPKTIGQISKAVDLSYSTVSGIIDRLEREQLVERVRDENDRRVVWIRKTPKICELFAKVDFFSENFYQRIFHGFSDEDLDIIIQSMETLILKLEERES</sequence>
<dbReference type="PANTHER" id="PTHR33164">
    <property type="entry name" value="TRANSCRIPTIONAL REGULATOR, MARR FAMILY"/>
    <property type="match status" value="1"/>
</dbReference>
<dbReference type="Proteomes" id="UP000307841">
    <property type="component" value="Unassembled WGS sequence"/>
</dbReference>
<dbReference type="SMART" id="SM00347">
    <property type="entry name" value="HTH_MARR"/>
    <property type="match status" value="1"/>
</dbReference>
<dbReference type="Pfam" id="PF12802">
    <property type="entry name" value="MarR_2"/>
    <property type="match status" value="1"/>
</dbReference>
<evidence type="ECO:0000313" key="4">
    <source>
        <dbReference type="Proteomes" id="UP000307841"/>
    </source>
</evidence>
<protein>
    <submittedName>
        <fullName evidence="3">MarR family transcriptional regulator</fullName>
    </submittedName>
</protein>
<evidence type="ECO:0000313" key="3">
    <source>
        <dbReference type="EMBL" id="TKI56814.1"/>
    </source>
</evidence>
<dbReference type="PANTHER" id="PTHR33164:SF89">
    <property type="entry name" value="MARR FAMILY REGULATORY PROTEIN"/>
    <property type="match status" value="1"/>
</dbReference>
<evidence type="ECO:0000259" key="2">
    <source>
        <dbReference type="PROSITE" id="PS50995"/>
    </source>
</evidence>
<dbReference type="PROSITE" id="PS50995">
    <property type="entry name" value="HTH_MARR_2"/>
    <property type="match status" value="1"/>
</dbReference>
<reference evidence="3 4" key="1">
    <citation type="submission" date="2019-04" db="EMBL/GenBank/DDBJ databases">
        <title>Whole genome sequencing of Brevibacillus sp. TGS2-1.</title>
        <authorList>
            <person name="Choi A."/>
        </authorList>
    </citation>
    <scope>NUCLEOTIDE SEQUENCE [LARGE SCALE GENOMIC DNA]</scope>
    <source>
        <strain evidence="3 4">TGS2-1</strain>
    </source>
</reference>
<comment type="caution">
    <text evidence="3">The sequence shown here is derived from an EMBL/GenBank/DDBJ whole genome shotgun (WGS) entry which is preliminary data.</text>
</comment>
<accession>A0A4U2Y990</accession>
<dbReference type="GO" id="GO:0003700">
    <property type="term" value="F:DNA-binding transcription factor activity"/>
    <property type="evidence" value="ECO:0007669"/>
    <property type="project" value="InterPro"/>
</dbReference>
<dbReference type="EMBL" id="SZNK01000001">
    <property type="protein sequence ID" value="TKI56814.1"/>
    <property type="molecule type" value="Genomic_DNA"/>
</dbReference>
<dbReference type="PRINTS" id="PR00598">
    <property type="entry name" value="HTHMARR"/>
</dbReference>
<keyword evidence="1" id="KW-0238">DNA-binding</keyword>
<dbReference type="SUPFAM" id="SSF46785">
    <property type="entry name" value="Winged helix' DNA-binding domain"/>
    <property type="match status" value="1"/>
</dbReference>
<dbReference type="AlphaFoldDB" id="A0A4U2Y990"/>
<dbReference type="InterPro" id="IPR039422">
    <property type="entry name" value="MarR/SlyA-like"/>
</dbReference>
<name>A0A4U2Y990_9BACL</name>
<feature type="domain" description="HTH marR-type" evidence="2">
    <location>
        <begin position="4"/>
        <end position="139"/>
    </location>
</feature>
<dbReference type="Gene3D" id="1.10.10.10">
    <property type="entry name" value="Winged helix-like DNA-binding domain superfamily/Winged helix DNA-binding domain"/>
    <property type="match status" value="1"/>
</dbReference>
<dbReference type="InterPro" id="IPR000835">
    <property type="entry name" value="HTH_MarR-typ"/>
</dbReference>
<dbReference type="InterPro" id="IPR011991">
    <property type="entry name" value="ArsR-like_HTH"/>
</dbReference>